<evidence type="ECO:0000256" key="3">
    <source>
        <dbReference type="ARBA" id="ARBA00022448"/>
    </source>
</evidence>
<dbReference type="GO" id="GO:0035091">
    <property type="term" value="F:phosphatidylinositol binding"/>
    <property type="evidence" value="ECO:0007669"/>
    <property type="project" value="InterPro"/>
</dbReference>
<dbReference type="InterPro" id="IPR044588">
    <property type="entry name" value="EREX-like"/>
</dbReference>
<dbReference type="GeneID" id="115737470"/>
<feature type="compositionally biased region" description="Low complexity" evidence="11">
    <location>
        <begin position="50"/>
        <end position="60"/>
    </location>
</feature>
<feature type="coiled-coil region" evidence="10">
    <location>
        <begin position="509"/>
        <end position="617"/>
    </location>
</feature>
<comment type="function">
    <text evidence="9">Acts as an effector of RABF2A and RABF2B. Involved in vacuolar transport of storage proteins. Regulates membrane trafficking to protein storage vacuoles (PSVs). Binds specifically to phosphatidylinositol 3-monophosphate (PtdIns3P).</text>
</comment>
<feature type="region of interest" description="Disordered" evidence="11">
    <location>
        <begin position="370"/>
        <end position="407"/>
    </location>
</feature>
<dbReference type="PANTHER" id="PTHR46856">
    <property type="entry name" value="PX DOMAIN-CONTAINING PROTEIN EREL1-RELATED"/>
    <property type="match status" value="1"/>
</dbReference>
<gene>
    <name evidence="14" type="primary">LOC115737470</name>
</gene>
<evidence type="ECO:0000256" key="11">
    <source>
        <dbReference type="SAM" id="MobiDB-lite"/>
    </source>
</evidence>
<dbReference type="RefSeq" id="XP_030525450.1">
    <property type="nucleotide sequence ID" value="XM_030669590.2"/>
</dbReference>
<proteinExistence type="predicted"/>
<keyword evidence="7 10" id="KW-0175">Coiled coil</keyword>
<accession>A0A8B8NSH1</accession>
<dbReference type="GO" id="GO:0015031">
    <property type="term" value="P:protein transport"/>
    <property type="evidence" value="ECO:0007669"/>
    <property type="project" value="UniProtKB-KW"/>
</dbReference>
<evidence type="ECO:0000313" key="14">
    <source>
        <dbReference type="RefSeq" id="XP_030525450.1"/>
    </source>
</evidence>
<dbReference type="SMART" id="SM00312">
    <property type="entry name" value="PX"/>
    <property type="match status" value="1"/>
</dbReference>
<dbReference type="Proteomes" id="UP000827889">
    <property type="component" value="Chromosome 2"/>
</dbReference>
<evidence type="ECO:0000256" key="6">
    <source>
        <dbReference type="ARBA" id="ARBA00022927"/>
    </source>
</evidence>
<feature type="region of interest" description="Disordered" evidence="11">
    <location>
        <begin position="50"/>
        <end position="82"/>
    </location>
</feature>
<evidence type="ECO:0000256" key="10">
    <source>
        <dbReference type="SAM" id="Coils"/>
    </source>
</evidence>
<keyword evidence="6" id="KW-0653">Protein transport</keyword>
<keyword evidence="8" id="KW-0472">Membrane</keyword>
<sequence>MSLYANDFSLFDFGFSDSVFDSLSQRFDSPPTSPTPSTSSSSAIANANANANANASSSAAVEPPNHRHDGKSPLPLGMDWSPPPRNWDGRTTVWPHDPRTGWSYCVTIPSWILLSESRGSDPIVFFRVQVGIQSPEGITTTRGILRRFRDFLKLSKELKEEFPVKMLPPTPPKKILRLKSRILLEERRCSLEDWMDKLLSDIDLSRSAVVANFLELEAAARSYFDEVHVQSSDANAIATDAVPLFTPQPVADVFNSVVSPSVLSDQGNDSSYEISELGSPRLGHSDSADLGIDNSEHEFTYAESNVKYGLFNRKFILDNIERFSWPKVRNRGVNRILNGRGAPYDNVAIVKDQYDKDFPSETESHMVHARRLSSESVGSDLSSRKASEGVAFNPTANNTMYNPEFPDMQNSATARLQFPRDLAVALPSEERHKLNRLLTTVQQRLSTAKTDMEDLIARLNQETAVRQFLTTKVKDLEVELETTRYNCKENMQQATLIEKERFTQMQWDMEELRSKCLEVEMNLKAEQEEKARVASAKLSAIQERDLLLNELDVAREHLSKLHKHNEELEAKSKADVRLLVKEVKSLRSSQSELKQELGRLMREKIEVERTLQKEKQRGESASAANAKLLHECEILRNRLQECSVNFLSEEEDKLIVDTSSPSDAIDLLITSDNRIGLLLAEAQLLAQDVENAVVKVDETRNGNDGKGRTSDDELRKMLTDMFIDNATLRKQANSVIRCALNMYVQAEEKDEDDEEVPLRKTVLGKFLER</sequence>
<evidence type="ECO:0000256" key="1">
    <source>
        <dbReference type="ARBA" id="ARBA00004481"/>
    </source>
</evidence>
<dbReference type="InterPro" id="IPR036871">
    <property type="entry name" value="PX_dom_sf"/>
</dbReference>
<keyword evidence="4" id="KW-0963">Cytoplasm</keyword>
<evidence type="ECO:0000256" key="2">
    <source>
        <dbReference type="ARBA" id="ARBA00004514"/>
    </source>
</evidence>
<organism evidence="13 14">
    <name type="scientific">Rhodamnia argentea</name>
    <dbReference type="NCBI Taxonomy" id="178133"/>
    <lineage>
        <taxon>Eukaryota</taxon>
        <taxon>Viridiplantae</taxon>
        <taxon>Streptophyta</taxon>
        <taxon>Embryophyta</taxon>
        <taxon>Tracheophyta</taxon>
        <taxon>Spermatophyta</taxon>
        <taxon>Magnoliopsida</taxon>
        <taxon>eudicotyledons</taxon>
        <taxon>Gunneridae</taxon>
        <taxon>Pentapetalae</taxon>
        <taxon>rosids</taxon>
        <taxon>malvids</taxon>
        <taxon>Myrtales</taxon>
        <taxon>Myrtaceae</taxon>
        <taxon>Myrtoideae</taxon>
        <taxon>Myrteae</taxon>
        <taxon>Australasian group</taxon>
        <taxon>Rhodamnia</taxon>
    </lineage>
</organism>
<dbReference type="GO" id="GO:0010008">
    <property type="term" value="C:endosome membrane"/>
    <property type="evidence" value="ECO:0007669"/>
    <property type="project" value="UniProtKB-SubCell"/>
</dbReference>
<dbReference type="Pfam" id="PF00787">
    <property type="entry name" value="PX"/>
    <property type="match status" value="1"/>
</dbReference>
<keyword evidence="3" id="KW-0813">Transport</keyword>
<dbReference type="PROSITE" id="PS50195">
    <property type="entry name" value="PX"/>
    <property type="match status" value="1"/>
</dbReference>
<dbReference type="FunFam" id="3.30.1520.10:FF:000060">
    <property type="entry name" value="Phox (PX) domain-containing protein"/>
    <property type="match status" value="1"/>
</dbReference>
<keyword evidence="13" id="KW-1185">Reference proteome</keyword>
<dbReference type="PANTHER" id="PTHR46856:SF3">
    <property type="entry name" value="PX DOMAIN-CONTAINING PROTEIN EREX"/>
    <property type="match status" value="1"/>
</dbReference>
<evidence type="ECO:0000256" key="5">
    <source>
        <dbReference type="ARBA" id="ARBA00022753"/>
    </source>
</evidence>
<evidence type="ECO:0000256" key="8">
    <source>
        <dbReference type="ARBA" id="ARBA00023136"/>
    </source>
</evidence>
<reference evidence="14" key="2">
    <citation type="submission" date="2025-08" db="UniProtKB">
        <authorList>
            <consortium name="RefSeq"/>
        </authorList>
    </citation>
    <scope>IDENTIFICATION</scope>
    <source>
        <tissue evidence="14">Leaf</tissue>
    </source>
</reference>
<dbReference type="Gene3D" id="3.30.1520.10">
    <property type="entry name" value="Phox-like domain"/>
    <property type="match status" value="1"/>
</dbReference>
<comment type="subcellular location">
    <subcellularLocation>
        <location evidence="2">Cytoplasm</location>
        <location evidence="2">Cytosol</location>
    </subcellularLocation>
    <subcellularLocation>
        <location evidence="1">Endosome membrane</location>
        <topology evidence="1">Peripheral membrane protein</topology>
    </subcellularLocation>
</comment>
<name>A0A8B8NSH1_9MYRT</name>
<dbReference type="SUPFAM" id="SSF64268">
    <property type="entry name" value="PX domain"/>
    <property type="match status" value="1"/>
</dbReference>
<dbReference type="AlphaFoldDB" id="A0A8B8NSH1"/>
<dbReference type="OrthoDB" id="76516at2759"/>
<dbReference type="InterPro" id="IPR001683">
    <property type="entry name" value="PX_dom"/>
</dbReference>
<keyword evidence="5" id="KW-0967">Endosome</keyword>
<evidence type="ECO:0000256" key="7">
    <source>
        <dbReference type="ARBA" id="ARBA00023054"/>
    </source>
</evidence>
<dbReference type="KEGG" id="rarg:115737470"/>
<dbReference type="GO" id="GO:0005829">
    <property type="term" value="C:cytosol"/>
    <property type="evidence" value="ECO:0007669"/>
    <property type="project" value="UniProtKB-SubCell"/>
</dbReference>
<evidence type="ECO:0000313" key="13">
    <source>
        <dbReference type="Proteomes" id="UP000827889"/>
    </source>
</evidence>
<reference evidence="13" key="1">
    <citation type="submission" date="2025-05" db="UniProtKB">
        <authorList>
            <consortium name="RefSeq"/>
        </authorList>
    </citation>
    <scope>NUCLEOTIDE SEQUENCE [LARGE SCALE GENOMIC DNA]</scope>
</reference>
<evidence type="ECO:0000256" key="4">
    <source>
        <dbReference type="ARBA" id="ARBA00022490"/>
    </source>
</evidence>
<evidence type="ECO:0000256" key="9">
    <source>
        <dbReference type="ARBA" id="ARBA00055681"/>
    </source>
</evidence>
<protein>
    <submittedName>
        <fullName evidence="14">PX domain-containing protein EREX isoform X1</fullName>
    </submittedName>
</protein>
<feature type="domain" description="PX" evidence="12">
    <location>
        <begin position="104"/>
        <end position="221"/>
    </location>
</feature>
<evidence type="ECO:0000259" key="12">
    <source>
        <dbReference type="PROSITE" id="PS50195"/>
    </source>
</evidence>